<dbReference type="InterPro" id="IPR036188">
    <property type="entry name" value="FAD/NAD-bd_sf"/>
</dbReference>
<name>A0A512JRJ2_9HYPH</name>
<dbReference type="EMBL" id="BJZV01000049">
    <property type="protein sequence ID" value="GEP12569.1"/>
    <property type="molecule type" value="Genomic_DNA"/>
</dbReference>
<dbReference type="SUPFAM" id="SSF54373">
    <property type="entry name" value="FAD-linked reductases, C-terminal domain"/>
    <property type="match status" value="1"/>
</dbReference>
<evidence type="ECO:0000256" key="2">
    <source>
        <dbReference type="ARBA" id="ARBA00022630"/>
    </source>
</evidence>
<dbReference type="InterPro" id="IPR002938">
    <property type="entry name" value="FAD-bd"/>
</dbReference>
<feature type="domain" description="FAD-binding" evidence="6">
    <location>
        <begin position="5"/>
        <end position="345"/>
    </location>
</feature>
<dbReference type="AlphaFoldDB" id="A0A512JRJ2"/>
<dbReference type="GO" id="GO:0004497">
    <property type="term" value="F:monooxygenase activity"/>
    <property type="evidence" value="ECO:0007669"/>
    <property type="project" value="UniProtKB-KW"/>
</dbReference>
<comment type="caution">
    <text evidence="7">The sequence shown here is derived from an EMBL/GenBank/DDBJ whole genome shotgun (WGS) entry which is preliminary data.</text>
</comment>
<keyword evidence="8" id="KW-1185">Reference proteome</keyword>
<dbReference type="Proteomes" id="UP000321750">
    <property type="component" value="Unassembled WGS sequence"/>
</dbReference>
<dbReference type="RefSeq" id="WP_147048923.1">
    <property type="nucleotide sequence ID" value="NZ_BJZV01000049.1"/>
</dbReference>
<dbReference type="SUPFAM" id="SSF51905">
    <property type="entry name" value="FAD/NAD(P)-binding domain"/>
    <property type="match status" value="1"/>
</dbReference>
<protein>
    <submittedName>
        <fullName evidence="7">Monooxygenase</fullName>
    </submittedName>
</protein>
<dbReference type="InterPro" id="IPR050493">
    <property type="entry name" value="FAD-dep_Monooxygenase_BioMet"/>
</dbReference>
<dbReference type="PANTHER" id="PTHR13789">
    <property type="entry name" value="MONOOXYGENASE"/>
    <property type="match status" value="1"/>
</dbReference>
<evidence type="ECO:0000256" key="3">
    <source>
        <dbReference type="ARBA" id="ARBA00022827"/>
    </source>
</evidence>
<evidence type="ECO:0000313" key="8">
    <source>
        <dbReference type="Proteomes" id="UP000321750"/>
    </source>
</evidence>
<keyword evidence="4" id="KW-0560">Oxidoreductase</keyword>
<dbReference type="Pfam" id="PF01494">
    <property type="entry name" value="FAD_binding_3"/>
    <property type="match status" value="1"/>
</dbReference>
<dbReference type="Gene3D" id="3.50.50.60">
    <property type="entry name" value="FAD/NAD(P)-binding domain"/>
    <property type="match status" value="1"/>
</dbReference>
<dbReference type="GO" id="GO:0071949">
    <property type="term" value="F:FAD binding"/>
    <property type="evidence" value="ECO:0007669"/>
    <property type="project" value="InterPro"/>
</dbReference>
<comment type="cofactor">
    <cofactor evidence="1">
        <name>FAD</name>
        <dbReference type="ChEBI" id="CHEBI:57692"/>
    </cofactor>
</comment>
<keyword evidence="5 7" id="KW-0503">Monooxygenase</keyword>
<dbReference type="PRINTS" id="PR00420">
    <property type="entry name" value="RNGMNOXGNASE"/>
</dbReference>
<evidence type="ECO:0000256" key="4">
    <source>
        <dbReference type="ARBA" id="ARBA00023002"/>
    </source>
</evidence>
<evidence type="ECO:0000256" key="5">
    <source>
        <dbReference type="ARBA" id="ARBA00023033"/>
    </source>
</evidence>
<keyword evidence="2" id="KW-0285">Flavoprotein</keyword>
<gene>
    <name evidence="7" type="ORF">MGN01_44140</name>
</gene>
<proteinExistence type="predicted"/>
<evidence type="ECO:0000259" key="6">
    <source>
        <dbReference type="Pfam" id="PF01494"/>
    </source>
</evidence>
<sequence>MKSLSVAIIGAGMGGLATAAALRRLGIETTVYEQASRFTRLGAGIQIGCNAMKVMREFGLEPTLRAAAFYPRSWNNKEYDTGEIRFDMVFGESAEERWGTPYLLAHRGDLHAALASVVPDSDINLDHKLTGLDQQANGSVRLSFANGVTATHDAVVASDGVHSFVKEALFDKEKPTFTGRIAYRTVFPASLLNGYEIDDCTKWWGPDRHIVIYYVKPDRSEVYFVTSQVEPGFQVESWSAMGDVNELRAAFADFHPQVRHTLAACPSVHKWALVDRQPLPRWSDGNITLLGDACHPMTPYMAQGAAMAIEDAAVLSRCLQGVDRDGVAEAFRRFEATRKPRTSRVQASSRTNTWLRDPTDPDWVYGYDAWTTPLASGDADLAVAS</sequence>
<evidence type="ECO:0000313" key="7">
    <source>
        <dbReference type="EMBL" id="GEP12569.1"/>
    </source>
</evidence>
<evidence type="ECO:0000256" key="1">
    <source>
        <dbReference type="ARBA" id="ARBA00001974"/>
    </source>
</evidence>
<reference evidence="7 8" key="1">
    <citation type="submission" date="2019-07" db="EMBL/GenBank/DDBJ databases">
        <title>Whole genome shotgun sequence of Methylobacterium gnaphalii NBRC 107716.</title>
        <authorList>
            <person name="Hosoyama A."/>
            <person name="Uohara A."/>
            <person name="Ohji S."/>
            <person name="Ichikawa N."/>
        </authorList>
    </citation>
    <scope>NUCLEOTIDE SEQUENCE [LARGE SCALE GENOMIC DNA]</scope>
    <source>
        <strain evidence="7 8">NBRC 107716</strain>
    </source>
</reference>
<keyword evidence="3" id="KW-0274">FAD</keyword>
<dbReference type="OrthoDB" id="4230779at2"/>
<organism evidence="7 8">
    <name type="scientific">Methylobacterium gnaphalii</name>
    <dbReference type="NCBI Taxonomy" id="1010610"/>
    <lineage>
        <taxon>Bacteria</taxon>
        <taxon>Pseudomonadati</taxon>
        <taxon>Pseudomonadota</taxon>
        <taxon>Alphaproteobacteria</taxon>
        <taxon>Hyphomicrobiales</taxon>
        <taxon>Methylobacteriaceae</taxon>
        <taxon>Methylobacterium</taxon>
    </lineage>
</organism>
<accession>A0A512JRJ2</accession>
<dbReference type="PANTHER" id="PTHR13789:SF318">
    <property type="entry name" value="GERANYLGERANYL DIPHOSPHATE REDUCTASE"/>
    <property type="match status" value="1"/>
</dbReference>